<protein>
    <submittedName>
        <fullName evidence="10">Glycoside hydrolase family 97 protein</fullName>
    </submittedName>
</protein>
<dbReference type="PANTHER" id="PTHR35803">
    <property type="entry name" value="GLUCAN 1,4-ALPHA-GLUCOSIDASE SUSB-RELATED"/>
    <property type="match status" value="1"/>
</dbReference>
<dbReference type="InterPro" id="IPR052720">
    <property type="entry name" value="Glycosyl_hydrolase_97"/>
</dbReference>
<evidence type="ECO:0000259" key="7">
    <source>
        <dbReference type="Pfam" id="PF10566"/>
    </source>
</evidence>
<dbReference type="Pfam" id="PF14508">
    <property type="entry name" value="GH97_N"/>
    <property type="match status" value="1"/>
</dbReference>
<dbReference type="Gene3D" id="3.20.20.70">
    <property type="entry name" value="Aldolase class I"/>
    <property type="match status" value="1"/>
</dbReference>
<accession>A0A5B3H197</accession>
<feature type="domain" description="Glycosyl-hydrolase 97 catalytic" evidence="7">
    <location>
        <begin position="310"/>
        <end position="464"/>
    </location>
</feature>
<evidence type="ECO:0000259" key="8">
    <source>
        <dbReference type="Pfam" id="PF14508"/>
    </source>
</evidence>
<dbReference type="Gene3D" id="2.60.40.1180">
    <property type="entry name" value="Golgi alpha-mannosidase II"/>
    <property type="match status" value="1"/>
</dbReference>
<dbReference type="InterPro" id="IPR019563">
    <property type="entry name" value="GH97_catalytic"/>
</dbReference>
<dbReference type="SUPFAM" id="SSF51445">
    <property type="entry name" value="(Trans)glycosidases"/>
    <property type="match status" value="1"/>
</dbReference>
<name>A0A5B3H197_9BACT</name>
<evidence type="ECO:0000256" key="4">
    <source>
        <dbReference type="ARBA" id="ARBA00022837"/>
    </source>
</evidence>
<evidence type="ECO:0000256" key="5">
    <source>
        <dbReference type="ARBA" id="ARBA00023295"/>
    </source>
</evidence>
<feature type="signal peptide" evidence="6">
    <location>
        <begin position="1"/>
        <end position="19"/>
    </location>
</feature>
<dbReference type="GO" id="GO:0016798">
    <property type="term" value="F:hydrolase activity, acting on glycosyl bonds"/>
    <property type="evidence" value="ECO:0007669"/>
    <property type="project" value="UniProtKB-KW"/>
</dbReference>
<dbReference type="InterPro" id="IPR013785">
    <property type="entry name" value="Aldolase_TIM"/>
</dbReference>
<dbReference type="AlphaFoldDB" id="A0A5B3H197"/>
<dbReference type="Pfam" id="PF10566">
    <property type="entry name" value="Glyco_hydro_97"/>
    <property type="match status" value="1"/>
</dbReference>
<dbReference type="InterPro" id="IPR017853">
    <property type="entry name" value="GH"/>
</dbReference>
<organism evidence="10 11">
    <name type="scientific">Alistipes onderdonkii</name>
    <dbReference type="NCBI Taxonomy" id="328813"/>
    <lineage>
        <taxon>Bacteria</taxon>
        <taxon>Pseudomonadati</taxon>
        <taxon>Bacteroidota</taxon>
        <taxon>Bacteroidia</taxon>
        <taxon>Bacteroidales</taxon>
        <taxon>Rikenellaceae</taxon>
        <taxon>Alistipes</taxon>
    </lineage>
</organism>
<evidence type="ECO:0000313" key="11">
    <source>
        <dbReference type="Proteomes" id="UP000322940"/>
    </source>
</evidence>
<dbReference type="GO" id="GO:0030246">
    <property type="term" value="F:carbohydrate binding"/>
    <property type="evidence" value="ECO:0007669"/>
    <property type="project" value="InterPro"/>
</dbReference>
<dbReference type="RefSeq" id="WP_130065122.1">
    <property type="nucleotide sequence ID" value="NZ_RCXC01000008.1"/>
</dbReference>
<proteinExistence type="predicted"/>
<dbReference type="InterPro" id="IPR014718">
    <property type="entry name" value="GH-type_carb-bd"/>
</dbReference>
<dbReference type="Proteomes" id="UP000322940">
    <property type="component" value="Unassembled WGS sequence"/>
</dbReference>
<feature type="chain" id="PRO_5024282472" evidence="6">
    <location>
        <begin position="20"/>
        <end position="671"/>
    </location>
</feature>
<comment type="caution">
    <text evidence="10">The sequence shown here is derived from an EMBL/GenBank/DDBJ whole genome shotgun (WGS) entry which is preliminary data.</text>
</comment>
<feature type="domain" description="Glycosyl-hydrolase 97 C-terminal oligomerisation" evidence="9">
    <location>
        <begin position="564"/>
        <end position="661"/>
    </location>
</feature>
<dbReference type="InterPro" id="IPR013780">
    <property type="entry name" value="Glyco_hydro_b"/>
</dbReference>
<keyword evidence="3 10" id="KW-0378">Hydrolase</keyword>
<evidence type="ECO:0000256" key="3">
    <source>
        <dbReference type="ARBA" id="ARBA00022801"/>
    </source>
</evidence>
<gene>
    <name evidence="10" type="ORF">F2Y10_09220</name>
</gene>
<dbReference type="PANTHER" id="PTHR35803:SF2">
    <property type="entry name" value="RETAINING ALPHA-GALACTOSIDASE"/>
    <property type="match status" value="1"/>
</dbReference>
<evidence type="ECO:0000256" key="2">
    <source>
        <dbReference type="ARBA" id="ARBA00011245"/>
    </source>
</evidence>
<evidence type="ECO:0000313" key="10">
    <source>
        <dbReference type="EMBL" id="KAA2378589.1"/>
    </source>
</evidence>
<comment type="cofactor">
    <cofactor evidence="1">
        <name>Ca(2+)</name>
        <dbReference type="ChEBI" id="CHEBI:29108"/>
    </cofactor>
</comment>
<evidence type="ECO:0000259" key="9">
    <source>
        <dbReference type="Pfam" id="PF14509"/>
    </source>
</evidence>
<keyword evidence="6" id="KW-0732">Signal</keyword>
<dbReference type="Gene3D" id="2.70.98.10">
    <property type="match status" value="1"/>
</dbReference>
<dbReference type="InterPro" id="IPR029483">
    <property type="entry name" value="GH97_C"/>
</dbReference>
<keyword evidence="4" id="KW-0106">Calcium</keyword>
<dbReference type="InterPro" id="IPR029486">
    <property type="entry name" value="GH97_N"/>
</dbReference>
<evidence type="ECO:0000256" key="1">
    <source>
        <dbReference type="ARBA" id="ARBA00001913"/>
    </source>
</evidence>
<comment type="subunit">
    <text evidence="2">Monomer.</text>
</comment>
<keyword evidence="5" id="KW-0326">Glycosidase</keyword>
<evidence type="ECO:0000256" key="6">
    <source>
        <dbReference type="SAM" id="SignalP"/>
    </source>
</evidence>
<dbReference type="Pfam" id="PF14509">
    <property type="entry name" value="GH97_C"/>
    <property type="match status" value="1"/>
</dbReference>
<dbReference type="EMBL" id="VVXH01000007">
    <property type="protein sequence ID" value="KAA2378589.1"/>
    <property type="molecule type" value="Genomic_DNA"/>
</dbReference>
<feature type="domain" description="Glycosyl-hydrolase 97 N-terminal" evidence="8">
    <location>
        <begin position="25"/>
        <end position="292"/>
    </location>
</feature>
<sequence>MKKLLILPFLFACIFAVQAQRSYTLTSPNGHLATAITAGETLTYDIVRDGKTLMMPSPISLILSDGRKWGPAAHIQKALRATVDETVSAPFYRASEIRDRYNALTLRMRGGWSVEFRVYDDGVAYRFATTSKEPFEIMNEQAEYRFSEERPVTVPYVRDHAGNIDLQWRNSFENTYTETTLSRLDAGRLIFLPAIVHVADGVNICFTETDLNDYPGMYLWNGDGGQHLTARFAPYPKRVEQGGYNNLQMIVEEREPFIARIGKARSFPWRVAIVGTDTQIAASDLSFLLAAPSKLADTSWIKPGKVAWDWWNAWNISGVDFRAGINTETYKYYIDFAASKGIEYVILDEGWAVNLQADLMQVVPEIDLQQIVDYGKAKGVGIILWAGYWAFDRDMETVCKHYSEMGVKGFKVDFMDRDDQQMTDFNYRAAEMAAKYKLILDLHGTHKPAGLNRTWPNVLNFEGVHGLEQMKWSPATVDQVKYDVQIPFIRQVAGPMDYTQGAMRNASKQNYYPCDSEPMSQGTRCRQLALYVVLDSPLNMLCDSPTNYLREAECTEFIAAIPTVWDETRILGGRLGEYIVTARRKGSTWYVGGITDWTPRDVEIDLTPLGIDATVEATIFRDGANADRKASDYRRESIRIDTSKPLTVHLAPGGGFAMKLKPEKTGGMKKR</sequence>
<reference evidence="10 11" key="1">
    <citation type="journal article" date="2019" name="Nat. Med.">
        <title>A library of human gut bacterial isolates paired with longitudinal multiomics data enables mechanistic microbiome research.</title>
        <authorList>
            <person name="Poyet M."/>
            <person name="Groussin M."/>
            <person name="Gibbons S.M."/>
            <person name="Avila-Pacheco J."/>
            <person name="Jiang X."/>
            <person name="Kearney S.M."/>
            <person name="Perrotta A.R."/>
            <person name="Berdy B."/>
            <person name="Zhao S."/>
            <person name="Lieberman T.D."/>
            <person name="Swanson P.K."/>
            <person name="Smith M."/>
            <person name="Roesemann S."/>
            <person name="Alexander J.E."/>
            <person name="Rich S.A."/>
            <person name="Livny J."/>
            <person name="Vlamakis H."/>
            <person name="Clish C."/>
            <person name="Bullock K."/>
            <person name="Deik A."/>
            <person name="Scott J."/>
            <person name="Pierce K.A."/>
            <person name="Xavier R.J."/>
            <person name="Alm E.J."/>
        </authorList>
    </citation>
    <scope>NUCLEOTIDE SEQUENCE [LARGE SCALE GENOMIC DNA]</scope>
    <source>
        <strain evidence="10 11">BIOML-A266</strain>
    </source>
</reference>